<reference evidence="14" key="2">
    <citation type="submission" date="2020-01" db="EMBL/GenBank/DDBJ databases">
        <authorList>
            <person name="Shan L."/>
            <person name="Zhang B."/>
        </authorList>
    </citation>
    <scope>NUCLEOTIDE SEQUENCE</scope>
</reference>
<sequence>MPQMSPMWWLTLMLIFNLTYLMMNSMLYFNYQTKNKYSMKLLKYKLTWKW</sequence>
<organism evidence="14">
    <name type="scientific">Idiocerus herrichii</name>
    <dbReference type="NCBI Taxonomy" id="2746654"/>
    <lineage>
        <taxon>Eukaryota</taxon>
        <taxon>Metazoa</taxon>
        <taxon>Ecdysozoa</taxon>
        <taxon>Arthropoda</taxon>
        <taxon>Hexapoda</taxon>
        <taxon>Insecta</taxon>
        <taxon>Pterygota</taxon>
        <taxon>Neoptera</taxon>
        <taxon>Paraneoptera</taxon>
        <taxon>Hemiptera</taxon>
        <taxon>Auchenorrhyncha</taxon>
        <taxon>Membracoidea</taxon>
        <taxon>Cicadellidae</taxon>
        <taxon>Eurymelinae</taxon>
        <taxon>Idiocerini</taxon>
        <taxon>Idiocerus</taxon>
    </lineage>
</organism>
<proteinExistence type="inferred from homology"/>
<keyword evidence="7 12" id="KW-0375">Hydrogen ion transport</keyword>
<dbReference type="Pfam" id="PF00895">
    <property type="entry name" value="ATP-synt_8"/>
    <property type="match status" value="1"/>
</dbReference>
<gene>
    <name evidence="14" type="primary">ATP8</name>
</gene>
<evidence type="ECO:0000256" key="9">
    <source>
        <dbReference type="ARBA" id="ARBA00023065"/>
    </source>
</evidence>
<evidence type="ECO:0000256" key="10">
    <source>
        <dbReference type="ARBA" id="ARBA00023128"/>
    </source>
</evidence>
<evidence type="ECO:0000256" key="1">
    <source>
        <dbReference type="ARBA" id="ARBA00004304"/>
    </source>
</evidence>
<dbReference type="GO" id="GO:0031966">
    <property type="term" value="C:mitochondrial membrane"/>
    <property type="evidence" value="ECO:0007669"/>
    <property type="project" value="UniProtKB-SubCell"/>
</dbReference>
<comment type="subunit">
    <text evidence="3">F-type ATPases have 2 components, CF(1) - the catalytic core - and CF(0) - the membrane proton channel.</text>
</comment>
<geneLocation type="mitochondrion" evidence="14"/>
<evidence type="ECO:0000256" key="13">
    <source>
        <dbReference type="SAM" id="Phobius"/>
    </source>
</evidence>
<dbReference type="GO" id="GO:0015078">
    <property type="term" value="F:proton transmembrane transporter activity"/>
    <property type="evidence" value="ECO:0007669"/>
    <property type="project" value="InterPro"/>
</dbReference>
<evidence type="ECO:0000313" key="14">
    <source>
        <dbReference type="EMBL" id="QKW88758.1"/>
    </source>
</evidence>
<comment type="similarity">
    <text evidence="2 12">Belongs to the ATPase protein 8 family.</text>
</comment>
<keyword evidence="5 12" id="KW-0138">CF(0)</keyword>
<evidence type="ECO:0000256" key="4">
    <source>
        <dbReference type="ARBA" id="ARBA00022448"/>
    </source>
</evidence>
<protein>
    <recommendedName>
        <fullName evidence="12">ATP synthase complex subunit 8</fullName>
    </recommendedName>
</protein>
<dbReference type="AlphaFoldDB" id="A0A7D5BMC0"/>
<accession>A0A7D5BMC0</accession>
<keyword evidence="4 12" id="KW-0813">Transport</keyword>
<evidence type="ECO:0000256" key="7">
    <source>
        <dbReference type="ARBA" id="ARBA00022781"/>
    </source>
</evidence>
<evidence type="ECO:0000256" key="3">
    <source>
        <dbReference type="ARBA" id="ARBA00011291"/>
    </source>
</evidence>
<evidence type="ECO:0000256" key="2">
    <source>
        <dbReference type="ARBA" id="ARBA00008892"/>
    </source>
</evidence>
<keyword evidence="11 13" id="KW-0472">Membrane</keyword>
<evidence type="ECO:0000256" key="11">
    <source>
        <dbReference type="ARBA" id="ARBA00023136"/>
    </source>
</evidence>
<evidence type="ECO:0000256" key="6">
    <source>
        <dbReference type="ARBA" id="ARBA00022692"/>
    </source>
</evidence>
<keyword evidence="8 13" id="KW-1133">Transmembrane helix</keyword>
<name>A0A7D5BMC0_9HEMI</name>
<keyword evidence="6 12" id="KW-0812">Transmembrane</keyword>
<dbReference type="EMBL" id="MN935487">
    <property type="protein sequence ID" value="QKW88758.1"/>
    <property type="molecule type" value="Genomic_DNA"/>
</dbReference>
<comment type="subcellular location">
    <subcellularLocation>
        <location evidence="1 12">Mitochondrion membrane</location>
        <topology evidence="1 12">Single-pass membrane protein</topology>
    </subcellularLocation>
</comment>
<reference evidence="14" key="1">
    <citation type="journal article" date="2020" name="Mitochondrial DNA Part B Resour">
        <title>The complete mitochondrial genome of the leafhopper Idiocerus herrichii (Hemiptera: Cicadellidae: Idiocerinae).</title>
        <authorList>
            <person name="Shan L.-C.-Y."/>
            <person name="Di X.-C."/>
            <person name="Luo H."/>
            <person name="Zhang B."/>
        </authorList>
    </citation>
    <scope>NUCLEOTIDE SEQUENCE</scope>
</reference>
<evidence type="ECO:0000256" key="5">
    <source>
        <dbReference type="ARBA" id="ARBA00022547"/>
    </source>
</evidence>
<dbReference type="GO" id="GO:0045259">
    <property type="term" value="C:proton-transporting ATP synthase complex"/>
    <property type="evidence" value="ECO:0007669"/>
    <property type="project" value="UniProtKB-KW"/>
</dbReference>
<keyword evidence="9 12" id="KW-0406">Ion transport</keyword>
<evidence type="ECO:0000256" key="8">
    <source>
        <dbReference type="ARBA" id="ARBA00022989"/>
    </source>
</evidence>
<dbReference type="GO" id="GO:0015986">
    <property type="term" value="P:proton motive force-driven ATP synthesis"/>
    <property type="evidence" value="ECO:0007669"/>
    <property type="project" value="InterPro"/>
</dbReference>
<dbReference type="InterPro" id="IPR001421">
    <property type="entry name" value="ATP8_metazoa"/>
</dbReference>
<evidence type="ECO:0000256" key="12">
    <source>
        <dbReference type="RuleBase" id="RU003661"/>
    </source>
</evidence>
<keyword evidence="10 12" id="KW-0496">Mitochondrion</keyword>
<feature type="transmembrane region" description="Helical" evidence="13">
    <location>
        <begin position="6"/>
        <end position="31"/>
    </location>
</feature>